<accession>A0ABU1HF55</accession>
<dbReference type="EMBL" id="JARWAM010000006">
    <property type="protein sequence ID" value="MDR5905678.1"/>
    <property type="molecule type" value="Genomic_DNA"/>
</dbReference>
<comment type="caution">
    <text evidence="1">The sequence shown here is derived from an EMBL/GenBank/DDBJ whole genome shotgun (WGS) entry which is preliminary data.</text>
</comment>
<proteinExistence type="predicted"/>
<name>A0ABU1HF55_9GAMM</name>
<dbReference type="RefSeq" id="WP_309720652.1">
    <property type="nucleotide sequence ID" value="NZ_JARWAM010000006.1"/>
</dbReference>
<gene>
    <name evidence="1" type="ORF">QC821_10370</name>
</gene>
<dbReference type="Proteomes" id="UP001251374">
    <property type="component" value="Unassembled WGS sequence"/>
</dbReference>
<organism evidence="1 2">
    <name type="scientific">Franzmannia qiaohouensis</name>
    <dbReference type="NCBI Taxonomy" id="1329370"/>
    <lineage>
        <taxon>Bacteria</taxon>
        <taxon>Pseudomonadati</taxon>
        <taxon>Pseudomonadota</taxon>
        <taxon>Gammaproteobacteria</taxon>
        <taxon>Oceanospirillales</taxon>
        <taxon>Halomonadaceae</taxon>
        <taxon>Franzmannia</taxon>
    </lineage>
</organism>
<sequence length="40" mass="4535">MDKHYADTVRLLLSIAPEVYGNNIFAMKAMPGCGMNWRYG</sequence>
<keyword evidence="2" id="KW-1185">Reference proteome</keyword>
<evidence type="ECO:0000313" key="2">
    <source>
        <dbReference type="Proteomes" id="UP001251374"/>
    </source>
</evidence>
<reference evidence="1 2" key="1">
    <citation type="submission" date="2023-04" db="EMBL/GenBank/DDBJ databases">
        <title>A long-awaited taxogenomic arrangement of the family Halomonadaceae.</title>
        <authorList>
            <person name="De La Haba R."/>
            <person name="Chuvochina M."/>
            <person name="Wittouck S."/>
            <person name="Arahal D.R."/>
            <person name="Sanchez-Porro C."/>
            <person name="Hugenholtz P."/>
            <person name="Ventosa A."/>
        </authorList>
    </citation>
    <scope>NUCLEOTIDE SEQUENCE [LARGE SCALE GENOMIC DNA]</scope>
    <source>
        <strain evidence="1 2">DSM 26770</strain>
    </source>
</reference>
<protein>
    <recommendedName>
        <fullName evidence="3">Ribulose-1,5-bisphosphate carboxylase/oxygenase large subunit</fullName>
    </recommendedName>
</protein>
<evidence type="ECO:0000313" key="1">
    <source>
        <dbReference type="EMBL" id="MDR5905678.1"/>
    </source>
</evidence>
<evidence type="ECO:0008006" key="3">
    <source>
        <dbReference type="Google" id="ProtNLM"/>
    </source>
</evidence>